<evidence type="ECO:0000313" key="4">
    <source>
        <dbReference type="EMBL" id="CAF4701837.1"/>
    </source>
</evidence>
<evidence type="ECO:0000313" key="6">
    <source>
        <dbReference type="Proteomes" id="UP000681967"/>
    </source>
</evidence>
<evidence type="ECO:0000313" key="2">
    <source>
        <dbReference type="EMBL" id="CAF4504698.1"/>
    </source>
</evidence>
<dbReference type="EMBL" id="CAJOBH010078281">
    <property type="protein sequence ID" value="CAF4504698.1"/>
    <property type="molecule type" value="Genomic_DNA"/>
</dbReference>
<dbReference type="Proteomes" id="UP000681967">
    <property type="component" value="Unassembled WGS sequence"/>
</dbReference>
<comment type="caution">
    <text evidence="3">The sequence shown here is derived from an EMBL/GenBank/DDBJ whole genome shotgun (WGS) entry which is preliminary data.</text>
</comment>
<evidence type="ECO:0000313" key="5">
    <source>
        <dbReference type="EMBL" id="CAF4988292.1"/>
    </source>
</evidence>
<organism evidence="3 6">
    <name type="scientific">Rotaria magnacalcarata</name>
    <dbReference type="NCBI Taxonomy" id="392030"/>
    <lineage>
        <taxon>Eukaryota</taxon>
        <taxon>Metazoa</taxon>
        <taxon>Spiralia</taxon>
        <taxon>Gnathifera</taxon>
        <taxon>Rotifera</taxon>
        <taxon>Eurotatoria</taxon>
        <taxon>Bdelloidea</taxon>
        <taxon>Philodinida</taxon>
        <taxon>Philodinidae</taxon>
        <taxon>Rotaria</taxon>
    </lineage>
</organism>
<sequence length="43" mass="4927">RHQGRHRRPSVETTSPRRPYAPSSISDIRLNDIVKFSRPGGKI</sequence>
<feature type="non-terminal residue" evidence="3">
    <location>
        <position position="1"/>
    </location>
</feature>
<feature type="non-terminal residue" evidence="3">
    <location>
        <position position="43"/>
    </location>
</feature>
<dbReference type="EMBL" id="CAJOBH010100261">
    <property type="protein sequence ID" value="CAF4609275.1"/>
    <property type="molecule type" value="Genomic_DNA"/>
</dbReference>
<accession>A0A8S2ZAN3</accession>
<protein>
    <submittedName>
        <fullName evidence="3">Uncharacterized protein</fullName>
    </submittedName>
</protein>
<reference evidence="3" key="1">
    <citation type="submission" date="2021-02" db="EMBL/GenBank/DDBJ databases">
        <authorList>
            <person name="Nowell W R."/>
        </authorList>
    </citation>
    <scope>NUCLEOTIDE SEQUENCE</scope>
</reference>
<evidence type="ECO:0000256" key="1">
    <source>
        <dbReference type="SAM" id="MobiDB-lite"/>
    </source>
</evidence>
<dbReference type="AlphaFoldDB" id="A0A8S2ZAN3"/>
<name>A0A8S2ZAN3_9BILA</name>
<proteinExistence type="predicted"/>
<gene>
    <name evidence="2" type="ORF">BYL167_LOCUS36172</name>
    <name evidence="3" type="ORF">BYL167_LOCUS40471</name>
    <name evidence="4" type="ORF">GIL414_LOCUS43097</name>
    <name evidence="5" type="ORF">GIL414_LOCUS56468</name>
</gene>
<evidence type="ECO:0000313" key="3">
    <source>
        <dbReference type="EMBL" id="CAF4609275.1"/>
    </source>
</evidence>
<feature type="region of interest" description="Disordered" evidence="1">
    <location>
        <begin position="1"/>
        <end position="26"/>
    </location>
</feature>
<dbReference type="EMBL" id="CAJOBJ010202861">
    <property type="protein sequence ID" value="CAF4988292.1"/>
    <property type="molecule type" value="Genomic_DNA"/>
</dbReference>
<dbReference type="Proteomes" id="UP000681720">
    <property type="component" value="Unassembled WGS sequence"/>
</dbReference>
<dbReference type="EMBL" id="CAJOBJ010126485">
    <property type="protein sequence ID" value="CAF4701837.1"/>
    <property type="molecule type" value="Genomic_DNA"/>
</dbReference>